<protein>
    <submittedName>
        <fullName evidence="3">Biotin-dependent enzyme</fullName>
    </submittedName>
</protein>
<dbReference type="Gene3D" id="2.40.50.100">
    <property type="match status" value="1"/>
</dbReference>
<dbReference type="AlphaFoldDB" id="A0A4R2GFE8"/>
<evidence type="ECO:0000313" key="3">
    <source>
        <dbReference type="EMBL" id="TCO06925.1"/>
    </source>
</evidence>
<dbReference type="PROSITE" id="PS00188">
    <property type="entry name" value="BIOTIN"/>
    <property type="match status" value="1"/>
</dbReference>
<evidence type="ECO:0000256" key="1">
    <source>
        <dbReference type="ARBA" id="ARBA00023267"/>
    </source>
</evidence>
<dbReference type="Proteomes" id="UP000295221">
    <property type="component" value="Unassembled WGS sequence"/>
</dbReference>
<dbReference type="InterPro" id="IPR050709">
    <property type="entry name" value="Biotin_Carboxyl_Carrier/Decarb"/>
</dbReference>
<reference evidence="3 4" key="1">
    <citation type="submission" date="2019-03" db="EMBL/GenBank/DDBJ databases">
        <title>Genomic Encyclopedia of Type Strains, Phase IV (KMG-IV): sequencing the most valuable type-strain genomes for metagenomic binning, comparative biology and taxonomic classification.</title>
        <authorList>
            <person name="Goeker M."/>
        </authorList>
    </citation>
    <scope>NUCLEOTIDE SEQUENCE [LARGE SCALE GENOMIC DNA]</scope>
    <source>
        <strain evidence="3 4">DSM 24179</strain>
    </source>
</reference>
<keyword evidence="1" id="KW-0092">Biotin</keyword>
<dbReference type="InterPro" id="IPR001882">
    <property type="entry name" value="Biotin_BS"/>
</dbReference>
<dbReference type="PANTHER" id="PTHR45266:SF3">
    <property type="entry name" value="OXALOACETATE DECARBOXYLASE ALPHA CHAIN"/>
    <property type="match status" value="1"/>
</dbReference>
<gene>
    <name evidence="3" type="ORF">EV194_11141</name>
</gene>
<dbReference type="EMBL" id="SLWK01000011">
    <property type="protein sequence ID" value="TCO06925.1"/>
    <property type="molecule type" value="Genomic_DNA"/>
</dbReference>
<dbReference type="CDD" id="cd06850">
    <property type="entry name" value="biotinyl_domain"/>
    <property type="match status" value="1"/>
</dbReference>
<keyword evidence="4" id="KW-1185">Reference proteome</keyword>
<sequence>MKKFEFSISGNKYEVELKDVEDNVAHVEVNGTLYNVEIHREVKKSKTPRLVRSEAKVKPGEGNIVRKESVGSQVKAPLPGSIFKILVKEGDAIKKGDVLLIMEAMKMENTVMAEKEGTVKSIKVKTGDNVLQNDVLIELD</sequence>
<dbReference type="Pfam" id="PF00364">
    <property type="entry name" value="Biotin_lipoyl"/>
    <property type="match status" value="1"/>
</dbReference>
<dbReference type="PROSITE" id="PS50968">
    <property type="entry name" value="BIOTINYL_LIPOYL"/>
    <property type="match status" value="1"/>
</dbReference>
<evidence type="ECO:0000313" key="4">
    <source>
        <dbReference type="Proteomes" id="UP000295221"/>
    </source>
</evidence>
<proteinExistence type="predicted"/>
<dbReference type="PANTHER" id="PTHR45266">
    <property type="entry name" value="OXALOACETATE DECARBOXYLASE ALPHA CHAIN"/>
    <property type="match status" value="1"/>
</dbReference>
<dbReference type="RefSeq" id="WP_132434520.1">
    <property type="nucleotide sequence ID" value="NZ_SLWK01000011.1"/>
</dbReference>
<name>A0A4R2GFE8_9BACT</name>
<dbReference type="InterPro" id="IPR000089">
    <property type="entry name" value="Biotin_lipoyl"/>
</dbReference>
<organism evidence="3 4">
    <name type="scientific">Natronoflexus pectinivorans</name>
    <dbReference type="NCBI Taxonomy" id="682526"/>
    <lineage>
        <taxon>Bacteria</taxon>
        <taxon>Pseudomonadati</taxon>
        <taxon>Bacteroidota</taxon>
        <taxon>Bacteroidia</taxon>
        <taxon>Marinilabiliales</taxon>
        <taxon>Marinilabiliaceae</taxon>
        <taxon>Natronoflexus</taxon>
    </lineage>
</organism>
<comment type="caution">
    <text evidence="3">The sequence shown here is derived from an EMBL/GenBank/DDBJ whole genome shotgun (WGS) entry which is preliminary data.</text>
</comment>
<dbReference type="SUPFAM" id="SSF51230">
    <property type="entry name" value="Single hybrid motif"/>
    <property type="match status" value="1"/>
</dbReference>
<dbReference type="InterPro" id="IPR011053">
    <property type="entry name" value="Single_hybrid_motif"/>
</dbReference>
<dbReference type="FunFam" id="2.40.50.100:FF:000003">
    <property type="entry name" value="Acetyl-CoA carboxylase biotin carboxyl carrier protein"/>
    <property type="match status" value="1"/>
</dbReference>
<accession>A0A4R2GFE8</accession>
<feature type="domain" description="Lipoyl-binding" evidence="2">
    <location>
        <begin position="65"/>
        <end position="140"/>
    </location>
</feature>
<dbReference type="OrthoDB" id="9812676at2"/>
<evidence type="ECO:0000259" key="2">
    <source>
        <dbReference type="PROSITE" id="PS50968"/>
    </source>
</evidence>